<accession>A0ABP8BMX8</accession>
<keyword evidence="2" id="KW-1185">Reference proteome</keyword>
<reference evidence="2" key="1">
    <citation type="journal article" date="2019" name="Int. J. Syst. Evol. Microbiol.">
        <title>The Global Catalogue of Microorganisms (GCM) 10K type strain sequencing project: providing services to taxonomists for standard genome sequencing and annotation.</title>
        <authorList>
            <consortium name="The Broad Institute Genomics Platform"/>
            <consortium name="The Broad Institute Genome Sequencing Center for Infectious Disease"/>
            <person name="Wu L."/>
            <person name="Ma J."/>
        </authorList>
    </citation>
    <scope>NUCLEOTIDE SEQUENCE [LARGE SCALE GENOMIC DNA]</scope>
    <source>
        <strain evidence="2">JCM 17388</strain>
    </source>
</reference>
<dbReference type="RefSeq" id="WP_344923487.1">
    <property type="nucleotide sequence ID" value="NZ_BAABAQ010000025.1"/>
</dbReference>
<name>A0ABP8BMX8_9ACTN</name>
<organism evidence="1 2">
    <name type="scientific">Streptosporangium oxazolinicum</name>
    <dbReference type="NCBI Taxonomy" id="909287"/>
    <lineage>
        <taxon>Bacteria</taxon>
        <taxon>Bacillati</taxon>
        <taxon>Actinomycetota</taxon>
        <taxon>Actinomycetes</taxon>
        <taxon>Streptosporangiales</taxon>
        <taxon>Streptosporangiaceae</taxon>
        <taxon>Streptosporangium</taxon>
    </lineage>
</organism>
<evidence type="ECO:0008006" key="3">
    <source>
        <dbReference type="Google" id="ProtNLM"/>
    </source>
</evidence>
<sequence length="458" mass="51173">MSLYSYHPVANGLRTDHPIPELPFVDDRHLPLEDPAAIEDIGRNKGEGMWGREDKCKDGGWVAFTTDAVRHDLAWVVRWHPEHGRAVLLYRDEDAASVHSVLMYDGSTAMVFRAGGYWWDGVTWYRPGQLWNAAAEQFYRRPVPAAMTVTAKDLLPGGDPARSRLLSITDVDVEAAPSGRWRDDLALWASHREGDLADSVVTLTAPELTGDQLVGLAEMAQIAGIAASTLRAYISRGEGDVPLPQATVHGRSAWARPVAEEWAEQRRRSRDGVDEAVSAARQGNSLPVGVAETWTRFSRNFFSLLWEHPTWRKRWALRWRTEASVQEIAEALSWEVAGDISKLVPVYDLATTIRQAMLHEFAIGMELHDDGESGQRDYDYFGITPAVAKTLDWLIRHNPATAGRTIEQIIGEASRQLNIPRHVSERSITTALQLDGTLDEETRKNFLERVLAPQASTS</sequence>
<gene>
    <name evidence="1" type="ORF">GCM10022252_79120</name>
</gene>
<dbReference type="Proteomes" id="UP001501251">
    <property type="component" value="Unassembled WGS sequence"/>
</dbReference>
<comment type="caution">
    <text evidence="1">The sequence shown here is derived from an EMBL/GenBank/DDBJ whole genome shotgun (WGS) entry which is preliminary data.</text>
</comment>
<evidence type="ECO:0000313" key="1">
    <source>
        <dbReference type="EMBL" id="GAA4210814.1"/>
    </source>
</evidence>
<dbReference type="EMBL" id="BAABAQ010000025">
    <property type="protein sequence ID" value="GAA4210814.1"/>
    <property type="molecule type" value="Genomic_DNA"/>
</dbReference>
<evidence type="ECO:0000313" key="2">
    <source>
        <dbReference type="Proteomes" id="UP001501251"/>
    </source>
</evidence>
<proteinExistence type="predicted"/>
<protein>
    <recommendedName>
        <fullName evidence="3">DNA-binding protein</fullName>
    </recommendedName>
</protein>